<feature type="transmembrane region" description="Helical" evidence="1">
    <location>
        <begin position="26"/>
        <end position="48"/>
    </location>
</feature>
<gene>
    <name evidence="2" type="ORF">K7432_004607</name>
</gene>
<evidence type="ECO:0000313" key="3">
    <source>
        <dbReference type="Proteomes" id="UP001479436"/>
    </source>
</evidence>
<evidence type="ECO:0000256" key="1">
    <source>
        <dbReference type="SAM" id="Phobius"/>
    </source>
</evidence>
<dbReference type="Proteomes" id="UP001479436">
    <property type="component" value="Unassembled WGS sequence"/>
</dbReference>
<dbReference type="PANTHER" id="PTHR14207">
    <property type="entry name" value="STEROL ISOMERASE"/>
    <property type="match status" value="1"/>
</dbReference>
<feature type="transmembrane region" description="Helical" evidence="1">
    <location>
        <begin position="60"/>
        <end position="80"/>
    </location>
</feature>
<evidence type="ECO:0000313" key="2">
    <source>
        <dbReference type="EMBL" id="KAK9766362.1"/>
    </source>
</evidence>
<keyword evidence="1" id="KW-1133">Transmembrane helix</keyword>
<protein>
    <submittedName>
        <fullName evidence="2">Uncharacterized protein</fullName>
    </submittedName>
</protein>
<comment type="caution">
    <text evidence="2">The sequence shown here is derived from an EMBL/GenBank/DDBJ whole genome shotgun (WGS) entry which is preliminary data.</text>
</comment>
<reference evidence="2 3" key="1">
    <citation type="submission" date="2023-04" db="EMBL/GenBank/DDBJ databases">
        <title>Genome of Basidiobolus ranarum AG-B5.</title>
        <authorList>
            <person name="Stajich J.E."/>
            <person name="Carter-House D."/>
            <person name="Gryganskyi A."/>
        </authorList>
    </citation>
    <scope>NUCLEOTIDE SEQUENCE [LARGE SCALE GENOMIC DNA]</scope>
    <source>
        <strain evidence="2 3">AG-B5</strain>
    </source>
</reference>
<accession>A0ABR2WXT6</accession>
<organism evidence="2 3">
    <name type="scientific">Basidiobolus ranarum</name>
    <dbReference type="NCBI Taxonomy" id="34480"/>
    <lineage>
        <taxon>Eukaryota</taxon>
        <taxon>Fungi</taxon>
        <taxon>Fungi incertae sedis</taxon>
        <taxon>Zoopagomycota</taxon>
        <taxon>Entomophthoromycotina</taxon>
        <taxon>Basidiobolomycetes</taxon>
        <taxon>Basidiobolales</taxon>
        <taxon>Basidiobolaceae</taxon>
        <taxon>Basidiobolus</taxon>
    </lineage>
</organism>
<dbReference type="PANTHER" id="PTHR14207:SF0">
    <property type="entry name" value="3-BETA-HYDROXYSTEROID-DELTA(8),DELTA(7)-ISOMERASE"/>
    <property type="match status" value="1"/>
</dbReference>
<name>A0ABR2WXT6_9FUNG</name>
<dbReference type="InterPro" id="IPR007905">
    <property type="entry name" value="EBP"/>
</dbReference>
<dbReference type="EMBL" id="JASJQH010000162">
    <property type="protein sequence ID" value="KAK9766362.1"/>
    <property type="molecule type" value="Genomic_DNA"/>
</dbReference>
<proteinExistence type="predicted"/>
<sequence>MSSVPPHPYFPKSLVLPNYVPPTYRLSFTLGVILVAVSVVAIATYLLAHFKRLPVVEGMIFTWFVLSGLIHCTLQAYFVLFHKTLASDNFIIAQMWKEYGKCDSRYLTSNQLLWCSEVIMLGQCVSTPVT</sequence>
<keyword evidence="1" id="KW-0812">Transmembrane</keyword>
<keyword evidence="3" id="KW-1185">Reference proteome</keyword>
<keyword evidence="1" id="KW-0472">Membrane</keyword>